<dbReference type="EC" id="3.6.1.7" evidence="2 5"/>
<feature type="active site" evidence="5">
    <location>
        <position position="37"/>
    </location>
</feature>
<evidence type="ECO:0000256" key="2">
    <source>
        <dbReference type="ARBA" id="ARBA00012150"/>
    </source>
</evidence>
<keyword evidence="3" id="KW-0808">Transferase</keyword>
<dbReference type="Pfam" id="PF00708">
    <property type="entry name" value="Acylphosphatase"/>
    <property type="match status" value="1"/>
</dbReference>
<evidence type="ECO:0000256" key="6">
    <source>
        <dbReference type="RuleBase" id="RU004168"/>
    </source>
</evidence>
<feature type="domain" description="Acylphosphatase-like" evidence="7">
    <location>
        <begin position="4"/>
        <end position="91"/>
    </location>
</feature>
<reference evidence="8 9" key="1">
    <citation type="journal article" date="2016" name="Nat. Commun.">
        <title>Thousands of microbial genomes shed light on interconnected biogeochemical processes in an aquifer system.</title>
        <authorList>
            <person name="Anantharaman K."/>
            <person name="Brown C.T."/>
            <person name="Hug L.A."/>
            <person name="Sharon I."/>
            <person name="Castelle C.J."/>
            <person name="Probst A.J."/>
            <person name="Thomas B.C."/>
            <person name="Singh A."/>
            <person name="Wilkins M.J."/>
            <person name="Karaoz U."/>
            <person name="Brodie E.L."/>
            <person name="Williams K.H."/>
            <person name="Hubbard S.S."/>
            <person name="Banfield J.F."/>
        </authorList>
    </citation>
    <scope>NUCLEOTIDE SEQUENCE [LARGE SCALE GENOMIC DNA]</scope>
</reference>
<comment type="caution">
    <text evidence="8">The sequence shown here is derived from an EMBL/GenBank/DDBJ whole genome shotgun (WGS) entry which is preliminary data.</text>
</comment>
<protein>
    <recommendedName>
        <fullName evidence="2 5">acylphosphatase</fullName>
        <ecNumber evidence="2 5">3.6.1.7</ecNumber>
    </recommendedName>
</protein>
<dbReference type="InterPro" id="IPR020456">
    <property type="entry name" value="Acylphosphatase"/>
</dbReference>
<evidence type="ECO:0000313" key="8">
    <source>
        <dbReference type="EMBL" id="OGZ05498.1"/>
    </source>
</evidence>
<dbReference type="PRINTS" id="PR00112">
    <property type="entry name" value="ACYLPHPHTASE"/>
</dbReference>
<evidence type="ECO:0000256" key="1">
    <source>
        <dbReference type="ARBA" id="ARBA00005614"/>
    </source>
</evidence>
<dbReference type="GO" id="GO:0008757">
    <property type="term" value="F:S-adenosylmethionine-dependent methyltransferase activity"/>
    <property type="evidence" value="ECO:0007669"/>
    <property type="project" value="InterPro"/>
</dbReference>
<dbReference type="Proteomes" id="UP000177122">
    <property type="component" value="Unassembled WGS sequence"/>
</dbReference>
<evidence type="ECO:0000313" key="9">
    <source>
        <dbReference type="Proteomes" id="UP000177122"/>
    </source>
</evidence>
<dbReference type="Gene3D" id="3.40.50.150">
    <property type="entry name" value="Vaccinia Virus protein VP39"/>
    <property type="match status" value="1"/>
</dbReference>
<dbReference type="PANTHER" id="PTHR44068">
    <property type="entry name" value="ZGC:194242"/>
    <property type="match status" value="1"/>
</dbReference>
<dbReference type="InterPro" id="IPR050447">
    <property type="entry name" value="Erg6_SMT_methyltransf"/>
</dbReference>
<comment type="catalytic activity">
    <reaction evidence="4 5">
        <text>an acyl phosphate + H2O = a carboxylate + phosphate + H(+)</text>
        <dbReference type="Rhea" id="RHEA:14965"/>
        <dbReference type="ChEBI" id="CHEBI:15377"/>
        <dbReference type="ChEBI" id="CHEBI:15378"/>
        <dbReference type="ChEBI" id="CHEBI:29067"/>
        <dbReference type="ChEBI" id="CHEBI:43474"/>
        <dbReference type="ChEBI" id="CHEBI:59918"/>
        <dbReference type="EC" id="3.6.1.7"/>
    </reaction>
</comment>
<dbReference type="AlphaFoldDB" id="A0A1G2CYA4"/>
<evidence type="ECO:0000256" key="3">
    <source>
        <dbReference type="ARBA" id="ARBA00022679"/>
    </source>
</evidence>
<dbReference type="InterPro" id="IPR001792">
    <property type="entry name" value="Acylphosphatase-like_dom"/>
</dbReference>
<comment type="similarity">
    <text evidence="1 6">Belongs to the acylphosphatase family.</text>
</comment>
<dbReference type="Gene3D" id="3.30.70.100">
    <property type="match status" value="1"/>
</dbReference>
<proteinExistence type="inferred from homology"/>
<accession>A0A1G2CYA4</accession>
<dbReference type="PANTHER" id="PTHR44068:SF11">
    <property type="entry name" value="GERANYL DIPHOSPHATE 2-C-METHYLTRANSFERASE"/>
    <property type="match status" value="1"/>
</dbReference>
<dbReference type="SUPFAM" id="SSF54975">
    <property type="entry name" value="Acylphosphatase/BLUF domain-like"/>
    <property type="match status" value="1"/>
</dbReference>
<dbReference type="InterPro" id="IPR029063">
    <property type="entry name" value="SAM-dependent_MTases_sf"/>
</dbReference>
<sequence>MKKRVECTIFGRVQMVMFRDFVSRNAKKLGVVGEVWNETDGTVRVIAEGDESQLCRLIDLLKRGSLLSAVEDVHVHYVESSGLYRDFRIIYEKNKEKEREDAVPAFYNFAASAFMRFSRLYSPNIHYQMRWPLDINRELAHLAHVADSDHILDAGCGQGGSLFWLARHYLCTIDAVTIGAREVSVVKKLIKRKKYTKRINVFEENMLNMHFTSGYFSLVWALESICHVHEKARFVNEAYRVLEPNGRIIVADLFLLKQPSAPTELSAYTNFCDGFLAPSVSTKVEAIQYFKKAGFRNVVYHDYSDAISGCVLGRVLSGVSNLIAFFPLRLINILSDIFWKNSLAMIAQGYLYRKKILSYGIITAEK</sequence>
<dbReference type="Pfam" id="PF08241">
    <property type="entry name" value="Methyltransf_11"/>
    <property type="match status" value="1"/>
</dbReference>
<gene>
    <name evidence="8" type="ORF">A2845_05815</name>
</gene>
<evidence type="ECO:0000259" key="7">
    <source>
        <dbReference type="PROSITE" id="PS51160"/>
    </source>
</evidence>
<evidence type="ECO:0000256" key="4">
    <source>
        <dbReference type="ARBA" id="ARBA00047645"/>
    </source>
</evidence>
<dbReference type="CDD" id="cd02440">
    <property type="entry name" value="AdoMet_MTases"/>
    <property type="match status" value="1"/>
</dbReference>
<feature type="active site" evidence="5">
    <location>
        <position position="19"/>
    </location>
</feature>
<dbReference type="PROSITE" id="PS51160">
    <property type="entry name" value="ACYLPHOSPHATASE_3"/>
    <property type="match status" value="1"/>
</dbReference>
<dbReference type="GO" id="GO:0003998">
    <property type="term" value="F:acylphosphatase activity"/>
    <property type="evidence" value="ECO:0007669"/>
    <property type="project" value="UniProtKB-EC"/>
</dbReference>
<dbReference type="EMBL" id="MHLI01000010">
    <property type="protein sequence ID" value="OGZ05498.1"/>
    <property type="molecule type" value="Genomic_DNA"/>
</dbReference>
<keyword evidence="5" id="KW-0378">Hydrolase</keyword>
<evidence type="ECO:0000256" key="5">
    <source>
        <dbReference type="PROSITE-ProRule" id="PRU00520"/>
    </source>
</evidence>
<name>A0A1G2CYA4_9BACT</name>
<organism evidence="8 9">
    <name type="scientific">Candidatus Lloydbacteria bacterium RIFCSPHIGHO2_01_FULL_49_22</name>
    <dbReference type="NCBI Taxonomy" id="1798658"/>
    <lineage>
        <taxon>Bacteria</taxon>
        <taxon>Candidatus Lloydiibacteriota</taxon>
    </lineage>
</organism>
<dbReference type="InterPro" id="IPR036046">
    <property type="entry name" value="Acylphosphatase-like_dom_sf"/>
</dbReference>
<dbReference type="SUPFAM" id="SSF53335">
    <property type="entry name" value="S-adenosyl-L-methionine-dependent methyltransferases"/>
    <property type="match status" value="1"/>
</dbReference>
<dbReference type="InterPro" id="IPR013216">
    <property type="entry name" value="Methyltransf_11"/>
</dbReference>